<evidence type="ECO:0000256" key="1">
    <source>
        <dbReference type="ARBA" id="ARBA00004606"/>
    </source>
</evidence>
<comment type="pathway">
    <text evidence="2">Protein modification; protein glycosylation.</text>
</comment>
<accession>A0AAD9N7M9</accession>
<keyword evidence="14" id="KW-1185">Reference proteome</keyword>
<dbReference type="PANTHER" id="PTHR19297:SF181">
    <property type="entry name" value="PROTEIN XYLOSYLTRANSFERASE"/>
    <property type="match status" value="1"/>
</dbReference>
<keyword evidence="7 12" id="KW-1133">Transmembrane helix</keyword>
<evidence type="ECO:0000256" key="5">
    <source>
        <dbReference type="ARBA" id="ARBA00022692"/>
    </source>
</evidence>
<dbReference type="GO" id="GO:0008375">
    <property type="term" value="F:acetylglucosaminyltransferase activity"/>
    <property type="evidence" value="ECO:0007669"/>
    <property type="project" value="TreeGrafter"/>
</dbReference>
<evidence type="ECO:0000313" key="13">
    <source>
        <dbReference type="EMBL" id="KAK2159865.1"/>
    </source>
</evidence>
<keyword evidence="8 12" id="KW-0472">Membrane</keyword>
<evidence type="ECO:0000256" key="4">
    <source>
        <dbReference type="ARBA" id="ARBA00022679"/>
    </source>
</evidence>
<evidence type="ECO:0000313" key="14">
    <source>
        <dbReference type="Proteomes" id="UP001208570"/>
    </source>
</evidence>
<evidence type="ECO:0000256" key="9">
    <source>
        <dbReference type="ARBA" id="ARBA00023180"/>
    </source>
</evidence>
<dbReference type="AlphaFoldDB" id="A0AAD9N7M9"/>
<feature type="transmembrane region" description="Helical" evidence="12">
    <location>
        <begin position="12"/>
        <end position="32"/>
    </location>
</feature>
<protein>
    <recommendedName>
        <fullName evidence="15">Beta-1,3-galactosyl-O-glycosyl-glycoprotein beta-1,6-N-acetylglucosaminyltransferase</fullName>
    </recommendedName>
</protein>
<evidence type="ECO:0000256" key="12">
    <source>
        <dbReference type="SAM" id="Phobius"/>
    </source>
</evidence>
<dbReference type="InterPro" id="IPR003406">
    <property type="entry name" value="Glyco_trans_14"/>
</dbReference>
<keyword evidence="5 12" id="KW-0812">Transmembrane</keyword>
<dbReference type="EMBL" id="JAODUP010000144">
    <property type="protein sequence ID" value="KAK2159865.1"/>
    <property type="molecule type" value="Genomic_DNA"/>
</dbReference>
<evidence type="ECO:0000256" key="8">
    <source>
        <dbReference type="ARBA" id="ARBA00023136"/>
    </source>
</evidence>
<evidence type="ECO:0000256" key="6">
    <source>
        <dbReference type="ARBA" id="ARBA00022968"/>
    </source>
</evidence>
<organism evidence="13 14">
    <name type="scientific">Paralvinella palmiformis</name>
    <dbReference type="NCBI Taxonomy" id="53620"/>
    <lineage>
        <taxon>Eukaryota</taxon>
        <taxon>Metazoa</taxon>
        <taxon>Spiralia</taxon>
        <taxon>Lophotrochozoa</taxon>
        <taxon>Annelida</taxon>
        <taxon>Polychaeta</taxon>
        <taxon>Sedentaria</taxon>
        <taxon>Canalipalpata</taxon>
        <taxon>Terebellida</taxon>
        <taxon>Terebelliformia</taxon>
        <taxon>Alvinellidae</taxon>
        <taxon>Paralvinella</taxon>
    </lineage>
</organism>
<dbReference type="Pfam" id="PF02485">
    <property type="entry name" value="Branch"/>
    <property type="match status" value="1"/>
</dbReference>
<keyword evidence="4" id="KW-0808">Transferase</keyword>
<evidence type="ECO:0000256" key="2">
    <source>
        <dbReference type="ARBA" id="ARBA00004922"/>
    </source>
</evidence>
<feature type="region of interest" description="Disordered" evidence="11">
    <location>
        <begin position="51"/>
        <end position="91"/>
    </location>
</feature>
<dbReference type="Proteomes" id="UP001208570">
    <property type="component" value="Unassembled WGS sequence"/>
</dbReference>
<evidence type="ECO:0000256" key="11">
    <source>
        <dbReference type="SAM" id="MobiDB-lite"/>
    </source>
</evidence>
<proteinExistence type="inferred from homology"/>
<evidence type="ECO:0000256" key="10">
    <source>
        <dbReference type="ARBA" id="ARBA00038150"/>
    </source>
</evidence>
<sequence length="541" mass="63572">MYALTMLLTKRHALFLTINAALIFVNFHIWGYNPDGESRDVTRNKLPRSAYNYENETGHPRSGTDAEQDIDPAPELTAPSGRGYIRKTTGSDRRSRDVISLWRARHRNDSVNVRPTVDVYVTPTEWKSGATESAGLRRSYNVPSIERTYLVDCARLLANDLNEIRKAEQVMSQRPKVPIYEETYQDWLRDCRNFRRMRGYVEVPLTPEEERFPLAFSIAMYRDVESTERLLRAIYRPNNFYCIHIDTKSSLIVHRTVQALAACFDNVWIASHLDKIKWGDVSVLLPEINCMRDLVRYHRKWKYFINLTGQEFPLRTNYELARIAEIFNGSNDIAGSISRMDKDRVNYHWTHRWSKRYQQTIFYNTYLRKGPPPFNLTFFKGELHGLFSRKMVEYIVESDIAKKYLEWCWDTGHPSEHYWNTLNYNTHVAAPGGYIGSLEVADRYSHHPIIRVKNWVGLYSNRTCQGKVVRGICVYGVRDVPWLADRPEMFANKFHLTYQHLGYDCLEELHRNRTKLKDNLPFDTSFYKNIPTVRYSRKDGL</sequence>
<evidence type="ECO:0008006" key="15">
    <source>
        <dbReference type="Google" id="ProtNLM"/>
    </source>
</evidence>
<comment type="similarity">
    <text evidence="10">Belongs to the glycosyltransferase 14 family.</text>
</comment>
<evidence type="ECO:0000256" key="3">
    <source>
        <dbReference type="ARBA" id="ARBA00022676"/>
    </source>
</evidence>
<gene>
    <name evidence="13" type="ORF">LSH36_144g00002</name>
</gene>
<dbReference type="PANTHER" id="PTHR19297">
    <property type="entry name" value="GLYCOSYLTRANSFERASE 14 FAMILY MEMBER"/>
    <property type="match status" value="1"/>
</dbReference>
<keyword evidence="9" id="KW-0325">Glycoprotein</keyword>
<dbReference type="GO" id="GO:0016020">
    <property type="term" value="C:membrane"/>
    <property type="evidence" value="ECO:0007669"/>
    <property type="project" value="UniProtKB-SubCell"/>
</dbReference>
<comment type="subcellular location">
    <subcellularLocation>
        <location evidence="1">Membrane</location>
        <topology evidence="1">Single-pass type II membrane protein</topology>
    </subcellularLocation>
</comment>
<evidence type="ECO:0000256" key="7">
    <source>
        <dbReference type="ARBA" id="ARBA00022989"/>
    </source>
</evidence>
<reference evidence="13" key="1">
    <citation type="journal article" date="2023" name="Mol. Biol. Evol.">
        <title>Third-Generation Sequencing Reveals the Adaptive Role of the Epigenome in Three Deep-Sea Polychaetes.</title>
        <authorList>
            <person name="Perez M."/>
            <person name="Aroh O."/>
            <person name="Sun Y."/>
            <person name="Lan Y."/>
            <person name="Juniper S.K."/>
            <person name="Young C.R."/>
            <person name="Angers B."/>
            <person name="Qian P.Y."/>
        </authorList>
    </citation>
    <scope>NUCLEOTIDE SEQUENCE</scope>
    <source>
        <strain evidence="13">P08H-3</strain>
    </source>
</reference>
<comment type="caution">
    <text evidence="13">The sequence shown here is derived from an EMBL/GenBank/DDBJ whole genome shotgun (WGS) entry which is preliminary data.</text>
</comment>
<keyword evidence="6" id="KW-0735">Signal-anchor</keyword>
<keyword evidence="3" id="KW-0328">Glycosyltransferase</keyword>
<name>A0AAD9N7M9_9ANNE</name>